<proteinExistence type="predicted"/>
<dbReference type="EMBL" id="BJYS01000015">
    <property type="protein sequence ID" value="GEO04532.1"/>
    <property type="molecule type" value="Genomic_DNA"/>
</dbReference>
<dbReference type="PANTHER" id="PTHR19308:SF14">
    <property type="entry name" value="START DOMAIN-CONTAINING PROTEIN"/>
    <property type="match status" value="1"/>
</dbReference>
<dbReference type="PANTHER" id="PTHR19308">
    <property type="entry name" value="PHOSPHATIDYLCHOLINE TRANSFER PROTEIN"/>
    <property type="match status" value="1"/>
</dbReference>
<evidence type="ECO:0000313" key="3">
    <source>
        <dbReference type="Proteomes" id="UP000321532"/>
    </source>
</evidence>
<keyword evidence="3" id="KW-1185">Reference proteome</keyword>
<dbReference type="Proteomes" id="UP000321532">
    <property type="component" value="Unassembled WGS sequence"/>
</dbReference>
<organism evidence="2 3">
    <name type="scientific">Adhaeribacter aerolatus</name>
    <dbReference type="NCBI Taxonomy" id="670289"/>
    <lineage>
        <taxon>Bacteria</taxon>
        <taxon>Pseudomonadati</taxon>
        <taxon>Bacteroidota</taxon>
        <taxon>Cytophagia</taxon>
        <taxon>Cytophagales</taxon>
        <taxon>Hymenobacteraceae</taxon>
        <taxon>Adhaeribacter</taxon>
    </lineage>
</organism>
<dbReference type="InterPro" id="IPR002913">
    <property type="entry name" value="START_lipid-bd_dom"/>
</dbReference>
<comment type="caution">
    <text evidence="2">The sequence shown here is derived from an EMBL/GenBank/DDBJ whole genome shotgun (WGS) entry which is preliminary data.</text>
</comment>
<dbReference type="GO" id="GO:0008289">
    <property type="term" value="F:lipid binding"/>
    <property type="evidence" value="ECO:0007669"/>
    <property type="project" value="InterPro"/>
</dbReference>
<gene>
    <name evidence="2" type="ORF">AAE02nite_21960</name>
</gene>
<dbReference type="PIRSF" id="PIRSF039033">
    <property type="entry name" value="START_dom"/>
    <property type="match status" value="1"/>
</dbReference>
<evidence type="ECO:0000313" key="2">
    <source>
        <dbReference type="EMBL" id="GEO04532.1"/>
    </source>
</evidence>
<name>A0A512AXT3_9BACT</name>
<evidence type="ECO:0000259" key="1">
    <source>
        <dbReference type="PROSITE" id="PS50848"/>
    </source>
</evidence>
<protein>
    <recommendedName>
        <fullName evidence="1">START domain-containing protein</fullName>
    </recommendedName>
</protein>
<accession>A0A512AXT3</accession>
<dbReference type="PROSITE" id="PS50848">
    <property type="entry name" value="START"/>
    <property type="match status" value="1"/>
</dbReference>
<dbReference type="InterPro" id="IPR051213">
    <property type="entry name" value="START_lipid_transfer"/>
</dbReference>
<dbReference type="RefSeq" id="WP_146897796.1">
    <property type="nucleotide sequence ID" value="NZ_BJYS01000015.1"/>
</dbReference>
<dbReference type="SUPFAM" id="SSF55961">
    <property type="entry name" value="Bet v1-like"/>
    <property type="match status" value="1"/>
</dbReference>
<dbReference type="OrthoDB" id="5734556at2"/>
<feature type="domain" description="START" evidence="1">
    <location>
        <begin position="23"/>
        <end position="206"/>
    </location>
</feature>
<dbReference type="Pfam" id="PF01852">
    <property type="entry name" value="START"/>
    <property type="match status" value="1"/>
</dbReference>
<dbReference type="Gene3D" id="3.30.530.20">
    <property type="match status" value="1"/>
</dbReference>
<dbReference type="AlphaFoldDB" id="A0A512AXT3"/>
<sequence>MITIRLLILLAIIWLGALNGFAQNNWELKKNENGIAVYTRGIANEKLKEIRVVCELPGTTAGLISVLQNVSGHADWVYLTEKATLVKKINQYAFVYYTTTDMPWPVTDRDLVVEFSYQEIPGTKNLAIQAKSAEGYVPPKKGYVRVPYSLATWEVVPVTKDKIKIDYVFRVNPGGTIPSWLVNIAAATGPYNTFVKLREMLAEKHAGK</sequence>
<dbReference type="InterPro" id="IPR023393">
    <property type="entry name" value="START-like_dom_sf"/>
</dbReference>
<dbReference type="GO" id="GO:0005737">
    <property type="term" value="C:cytoplasm"/>
    <property type="evidence" value="ECO:0007669"/>
    <property type="project" value="UniProtKB-ARBA"/>
</dbReference>
<dbReference type="InterPro" id="IPR028347">
    <property type="entry name" value="START_dom_prot"/>
</dbReference>
<reference evidence="2 3" key="1">
    <citation type="submission" date="2019-07" db="EMBL/GenBank/DDBJ databases">
        <title>Whole genome shotgun sequence of Adhaeribacter aerolatus NBRC 106133.</title>
        <authorList>
            <person name="Hosoyama A."/>
            <person name="Uohara A."/>
            <person name="Ohji S."/>
            <person name="Ichikawa N."/>
        </authorList>
    </citation>
    <scope>NUCLEOTIDE SEQUENCE [LARGE SCALE GENOMIC DNA]</scope>
    <source>
        <strain evidence="2 3">NBRC 106133</strain>
    </source>
</reference>